<dbReference type="Pfam" id="PF02374">
    <property type="entry name" value="ArsA_ATPase"/>
    <property type="match status" value="1"/>
</dbReference>
<evidence type="ECO:0000259" key="3">
    <source>
        <dbReference type="Pfam" id="PF17886"/>
    </source>
</evidence>
<keyword evidence="5" id="KW-1185">Reference proteome</keyword>
<dbReference type="EMBL" id="BAAATJ010000028">
    <property type="protein sequence ID" value="GAA2412615.1"/>
    <property type="molecule type" value="Genomic_DNA"/>
</dbReference>
<gene>
    <name evidence="4" type="ORF">GCM10010420_47470</name>
</gene>
<reference evidence="4 5" key="1">
    <citation type="journal article" date="2019" name="Int. J. Syst. Evol. Microbiol.">
        <title>The Global Catalogue of Microorganisms (GCM) 10K type strain sequencing project: providing services to taxonomists for standard genome sequencing and annotation.</title>
        <authorList>
            <consortium name="The Broad Institute Genomics Platform"/>
            <consortium name="The Broad Institute Genome Sequencing Center for Infectious Disease"/>
            <person name="Wu L."/>
            <person name="Ma J."/>
        </authorList>
    </citation>
    <scope>NUCLEOTIDE SEQUENCE [LARGE SCALE GENOMIC DNA]</scope>
    <source>
        <strain evidence="4 5">JCM 6921</strain>
    </source>
</reference>
<dbReference type="PANTHER" id="PTHR10803:SF3">
    <property type="entry name" value="ATPASE GET3"/>
    <property type="match status" value="1"/>
</dbReference>
<dbReference type="InterPro" id="IPR016300">
    <property type="entry name" value="ATPase_ArsA/GET3"/>
</dbReference>
<dbReference type="RefSeq" id="WP_344633149.1">
    <property type="nucleotide sequence ID" value="NZ_BAAATJ010000028.1"/>
</dbReference>
<dbReference type="Gene3D" id="2.60.40.790">
    <property type="match status" value="1"/>
</dbReference>
<name>A0ABN3IS64_9ACTN</name>
<comment type="similarity">
    <text evidence="1">Belongs to the arsA ATPase family.</text>
</comment>
<comment type="caution">
    <text evidence="4">The sequence shown here is derived from an EMBL/GenBank/DDBJ whole genome shotgun (WGS) entry which is preliminary data.</text>
</comment>
<dbReference type="InterPro" id="IPR025723">
    <property type="entry name" value="ArsA/GET3_ATPase-like"/>
</dbReference>
<protein>
    <submittedName>
        <fullName evidence="4">ArsA-related P-loop ATPase</fullName>
    </submittedName>
</protein>
<dbReference type="PANTHER" id="PTHR10803">
    <property type="entry name" value="ARSENICAL PUMP-DRIVING ATPASE ARSENITE-TRANSLOCATING ATPASE"/>
    <property type="match status" value="1"/>
</dbReference>
<feature type="domain" description="ArsA/GET3 Anion-transporting ATPase-like" evidence="2">
    <location>
        <begin position="1"/>
        <end position="289"/>
    </location>
</feature>
<dbReference type="InterPro" id="IPR027417">
    <property type="entry name" value="P-loop_NTPase"/>
</dbReference>
<dbReference type="Pfam" id="PF17886">
    <property type="entry name" value="ArsA_HSP20"/>
    <property type="match status" value="1"/>
</dbReference>
<evidence type="ECO:0000313" key="5">
    <source>
        <dbReference type="Proteomes" id="UP001500058"/>
    </source>
</evidence>
<evidence type="ECO:0000313" key="4">
    <source>
        <dbReference type="EMBL" id="GAA2412615.1"/>
    </source>
</evidence>
<dbReference type="SUPFAM" id="SSF52540">
    <property type="entry name" value="P-loop containing nucleoside triphosphate hydrolases"/>
    <property type="match status" value="1"/>
</dbReference>
<proteinExistence type="inferred from homology"/>
<sequence length="406" mass="42056">MRTVLVTGGGGAGRTTVAAATALAAARRGRRTLLLSAEDPALLRTLFGADAGVDAGEGPHEVAPGLSLARIDSAADFRARAAALQERARSALDLLGADPLDDDELTEPPGADAFSLLSALRAAHAPGTGDGHDLLVVDMPPAEQAVRVLALPEQTRRWLRRLLPPERQAARALRPVLAQLAGVPMPARSLYETAGRLDRDLAAVQAVVEAPETTVRLVLDPGPAAVRALRAVRAGLALHGLAVDAVVANRLLPAASPDPWLADLAARQREALDGLADGFPAGTPLCELPHLGRSPEGPGDLGGLADLIAGTAAPDAPAPAGEAWAVEDRVAADGVLLWRLPLPGATKDALTLVRRGNEVIVTTGPFRRALPLPSALRRCAVAGARLADGELAVRFTPEPGLWPERD</sequence>
<feature type="domain" description="ArsA HSP20-like" evidence="3">
    <location>
        <begin position="337"/>
        <end position="395"/>
    </location>
</feature>
<dbReference type="InterPro" id="IPR040612">
    <property type="entry name" value="ArsA_HSP20-like"/>
</dbReference>
<dbReference type="Proteomes" id="UP001500058">
    <property type="component" value="Unassembled WGS sequence"/>
</dbReference>
<dbReference type="Gene3D" id="3.40.50.300">
    <property type="entry name" value="P-loop containing nucleotide triphosphate hydrolases"/>
    <property type="match status" value="1"/>
</dbReference>
<dbReference type="InterPro" id="IPR008978">
    <property type="entry name" value="HSP20-like_chaperone"/>
</dbReference>
<organism evidence="4 5">
    <name type="scientific">Streptomyces glaucosporus</name>
    <dbReference type="NCBI Taxonomy" id="284044"/>
    <lineage>
        <taxon>Bacteria</taxon>
        <taxon>Bacillati</taxon>
        <taxon>Actinomycetota</taxon>
        <taxon>Actinomycetes</taxon>
        <taxon>Kitasatosporales</taxon>
        <taxon>Streptomycetaceae</taxon>
        <taxon>Streptomyces</taxon>
    </lineage>
</organism>
<evidence type="ECO:0000256" key="1">
    <source>
        <dbReference type="ARBA" id="ARBA00011040"/>
    </source>
</evidence>
<accession>A0ABN3IS64</accession>
<evidence type="ECO:0000259" key="2">
    <source>
        <dbReference type="Pfam" id="PF02374"/>
    </source>
</evidence>